<dbReference type="EMBL" id="JACHNF010000001">
    <property type="protein sequence ID" value="MBB5977247.1"/>
    <property type="molecule type" value="Genomic_DNA"/>
</dbReference>
<dbReference type="Pfam" id="PF00528">
    <property type="entry name" value="BPD_transp_1"/>
    <property type="match status" value="1"/>
</dbReference>
<keyword evidence="11" id="KW-1185">Reference proteome</keyword>
<evidence type="ECO:0000313" key="11">
    <source>
        <dbReference type="Proteomes" id="UP000558997"/>
    </source>
</evidence>
<dbReference type="SUPFAM" id="SSF161098">
    <property type="entry name" value="MetI-like"/>
    <property type="match status" value="1"/>
</dbReference>
<reference evidence="10 11" key="1">
    <citation type="submission" date="2020-08" db="EMBL/GenBank/DDBJ databases">
        <title>Sequencing the genomes of 1000 actinobacteria strains.</title>
        <authorList>
            <person name="Klenk H.-P."/>
        </authorList>
    </citation>
    <scope>NUCLEOTIDE SEQUENCE [LARGE SCALE GENOMIC DNA]</scope>
    <source>
        <strain evidence="10 11">DSM 17294</strain>
    </source>
</reference>
<dbReference type="PANTHER" id="PTHR43227">
    <property type="entry name" value="BLL4140 PROTEIN"/>
    <property type="match status" value="1"/>
</dbReference>
<comment type="similarity">
    <text evidence="7">Belongs to the binding-protein-dependent transport system permease family.</text>
</comment>
<dbReference type="GO" id="GO:0005886">
    <property type="term" value="C:plasma membrane"/>
    <property type="evidence" value="ECO:0007669"/>
    <property type="project" value="UniProtKB-SubCell"/>
</dbReference>
<dbReference type="InterPro" id="IPR000515">
    <property type="entry name" value="MetI-like"/>
</dbReference>
<comment type="subcellular location">
    <subcellularLocation>
        <location evidence="1 7">Cell membrane</location>
        <topology evidence="1 7">Multi-pass membrane protein</topology>
    </subcellularLocation>
</comment>
<feature type="transmembrane region" description="Helical" evidence="7">
    <location>
        <begin position="275"/>
        <end position="303"/>
    </location>
</feature>
<proteinExistence type="inferred from homology"/>
<protein>
    <submittedName>
        <fullName evidence="10">Multiple sugar transport system permease protein</fullName>
    </submittedName>
</protein>
<keyword evidence="3" id="KW-1003">Cell membrane</keyword>
<evidence type="ECO:0000256" key="7">
    <source>
        <dbReference type="RuleBase" id="RU363032"/>
    </source>
</evidence>
<feature type="domain" description="ABC transmembrane type-1" evidence="9">
    <location>
        <begin position="88"/>
        <end position="302"/>
    </location>
</feature>
<evidence type="ECO:0000256" key="8">
    <source>
        <dbReference type="SAM" id="MobiDB-lite"/>
    </source>
</evidence>
<keyword evidence="5 7" id="KW-1133">Transmembrane helix</keyword>
<feature type="transmembrane region" description="Helical" evidence="7">
    <location>
        <begin position="29"/>
        <end position="49"/>
    </location>
</feature>
<evidence type="ECO:0000259" key="9">
    <source>
        <dbReference type="PROSITE" id="PS50928"/>
    </source>
</evidence>
<evidence type="ECO:0000256" key="3">
    <source>
        <dbReference type="ARBA" id="ARBA00022475"/>
    </source>
</evidence>
<dbReference type="RefSeq" id="WP_238352346.1">
    <property type="nucleotide sequence ID" value="NZ_BAAAVN010000005.1"/>
</dbReference>
<feature type="transmembrane region" description="Helical" evidence="7">
    <location>
        <begin position="92"/>
        <end position="113"/>
    </location>
</feature>
<evidence type="ECO:0000256" key="1">
    <source>
        <dbReference type="ARBA" id="ARBA00004651"/>
    </source>
</evidence>
<evidence type="ECO:0000313" key="10">
    <source>
        <dbReference type="EMBL" id="MBB5977247.1"/>
    </source>
</evidence>
<feature type="transmembrane region" description="Helical" evidence="7">
    <location>
        <begin position="176"/>
        <end position="200"/>
    </location>
</feature>
<sequence>MMASITAAAKAKNSGKPNNSGRPKQNREAILLFLPALLPVLILSVYPLIRGIALGFTDARAGLNVETSFIGFENFSKLLHNNLFWDSFRIGVIWTLSVTILQFVAALGLALLLNADLKFRGVARTLALIPWAMPPVVVAIMWRLLLHPTNGPVNEILLKLHLTDQPINFLGDFSTALPAVIVVGIWVGMPMTTVTLLAGLQSIDRSLYEAAAVDGASAWSQFWNITLPQLRTVIVAITSLDMIWNFNSFGLVYVLTAGGPGGKTMLPMLFAYNEAFRYGNFGMAAAMGDVMVVIIILFLFFYLRNRLRSEA</sequence>
<evidence type="ECO:0000256" key="2">
    <source>
        <dbReference type="ARBA" id="ARBA00022448"/>
    </source>
</evidence>
<evidence type="ECO:0000256" key="5">
    <source>
        <dbReference type="ARBA" id="ARBA00022989"/>
    </source>
</evidence>
<dbReference type="Gene3D" id="1.10.3720.10">
    <property type="entry name" value="MetI-like"/>
    <property type="match status" value="1"/>
</dbReference>
<evidence type="ECO:0000256" key="4">
    <source>
        <dbReference type="ARBA" id="ARBA00022692"/>
    </source>
</evidence>
<dbReference type="PANTHER" id="PTHR43227:SF7">
    <property type="entry name" value="ARABINOOLIGOSACCHARIDES TRANSPORT SYSTEM PERMEASE PROTEIN ARAP"/>
    <property type="match status" value="1"/>
</dbReference>
<name>A0A841DLD9_9ACTN</name>
<keyword evidence="2 7" id="KW-0813">Transport</keyword>
<dbReference type="CDD" id="cd06261">
    <property type="entry name" value="TM_PBP2"/>
    <property type="match status" value="1"/>
</dbReference>
<dbReference type="Proteomes" id="UP000558997">
    <property type="component" value="Unassembled WGS sequence"/>
</dbReference>
<keyword evidence="6 7" id="KW-0472">Membrane</keyword>
<keyword evidence="10" id="KW-0762">Sugar transport</keyword>
<dbReference type="InterPro" id="IPR050809">
    <property type="entry name" value="UgpAE/MalFG_permease"/>
</dbReference>
<gene>
    <name evidence="10" type="ORF">HDA44_000588</name>
</gene>
<comment type="caution">
    <text evidence="10">The sequence shown here is derived from an EMBL/GenBank/DDBJ whole genome shotgun (WGS) entry which is preliminary data.</text>
</comment>
<feature type="transmembrane region" description="Helical" evidence="7">
    <location>
        <begin position="125"/>
        <end position="145"/>
    </location>
</feature>
<feature type="region of interest" description="Disordered" evidence="8">
    <location>
        <begin position="1"/>
        <end position="23"/>
    </location>
</feature>
<dbReference type="AlphaFoldDB" id="A0A841DLD9"/>
<organism evidence="10 11">
    <name type="scientific">Kribbella solani</name>
    <dbReference type="NCBI Taxonomy" id="236067"/>
    <lineage>
        <taxon>Bacteria</taxon>
        <taxon>Bacillati</taxon>
        <taxon>Actinomycetota</taxon>
        <taxon>Actinomycetes</taxon>
        <taxon>Propionibacteriales</taxon>
        <taxon>Kribbellaceae</taxon>
        <taxon>Kribbella</taxon>
    </lineage>
</organism>
<dbReference type="PROSITE" id="PS50928">
    <property type="entry name" value="ABC_TM1"/>
    <property type="match status" value="1"/>
</dbReference>
<evidence type="ECO:0000256" key="6">
    <source>
        <dbReference type="ARBA" id="ARBA00023136"/>
    </source>
</evidence>
<dbReference type="GO" id="GO:0055085">
    <property type="term" value="P:transmembrane transport"/>
    <property type="evidence" value="ECO:0007669"/>
    <property type="project" value="InterPro"/>
</dbReference>
<dbReference type="InterPro" id="IPR035906">
    <property type="entry name" value="MetI-like_sf"/>
</dbReference>
<keyword evidence="4 7" id="KW-0812">Transmembrane</keyword>
<accession>A0A841DLD9</accession>